<dbReference type="OrthoDB" id="1467283at2"/>
<protein>
    <submittedName>
        <fullName evidence="2">Nuclear pore complex subunit</fullName>
    </submittedName>
</protein>
<dbReference type="EMBL" id="QKSB01000010">
    <property type="protein sequence ID" value="PZE16217.1"/>
    <property type="molecule type" value="Genomic_DNA"/>
</dbReference>
<feature type="domain" description="SiaC family regulatory phosphoprotein" evidence="1">
    <location>
        <begin position="7"/>
        <end position="123"/>
    </location>
</feature>
<sequence>MMTQLNIPATEKTPSIRFDPANDFFEIKGVSLPVEAEQFYSPIIEWVKNYIVDAQKKTKLMVDLQYFNISSSKQLLDIFFQLKRLIGLEKQVLIEWLYDSEEEDLLEMGQDYEFMVGIPFKYTEHQLITK</sequence>
<comment type="caution">
    <text evidence="2">The sequence shown here is derived from an EMBL/GenBank/DDBJ whole genome shotgun (WGS) entry which is preliminary data.</text>
</comment>
<dbReference type="InterPro" id="IPR018530">
    <property type="entry name" value="SiaC"/>
</dbReference>
<accession>A0A2W1MWH6</accession>
<dbReference type="AlphaFoldDB" id="A0A2W1MWH6"/>
<proteinExistence type="predicted"/>
<dbReference type="Pfam" id="PF09345">
    <property type="entry name" value="SiaC"/>
    <property type="match status" value="1"/>
</dbReference>
<name>A0A2W1MWH6_9FLAO</name>
<dbReference type="RefSeq" id="WP_111064102.1">
    <property type="nucleotide sequence ID" value="NZ_JBHUCU010000037.1"/>
</dbReference>
<evidence type="ECO:0000313" key="3">
    <source>
        <dbReference type="Proteomes" id="UP000249248"/>
    </source>
</evidence>
<evidence type="ECO:0000313" key="2">
    <source>
        <dbReference type="EMBL" id="PZE16217.1"/>
    </source>
</evidence>
<dbReference type="Proteomes" id="UP000249248">
    <property type="component" value="Unassembled WGS sequence"/>
</dbReference>
<organism evidence="2 3">
    <name type="scientific">Putridiphycobacter roseus</name>
    <dbReference type="NCBI Taxonomy" id="2219161"/>
    <lineage>
        <taxon>Bacteria</taxon>
        <taxon>Pseudomonadati</taxon>
        <taxon>Bacteroidota</taxon>
        <taxon>Flavobacteriia</taxon>
        <taxon>Flavobacteriales</taxon>
        <taxon>Crocinitomicaceae</taxon>
        <taxon>Putridiphycobacter</taxon>
    </lineage>
</organism>
<gene>
    <name evidence="2" type="ORF">DNU06_13900</name>
</gene>
<reference evidence="2 3" key="1">
    <citation type="submission" date="2018-06" db="EMBL/GenBank/DDBJ databases">
        <title>The draft genome sequence of Crocinitomix sp. SM1701.</title>
        <authorList>
            <person name="Zhang X."/>
        </authorList>
    </citation>
    <scope>NUCLEOTIDE SEQUENCE [LARGE SCALE GENOMIC DNA]</scope>
    <source>
        <strain evidence="2 3">SM1701</strain>
    </source>
</reference>
<keyword evidence="3" id="KW-1185">Reference proteome</keyword>
<evidence type="ECO:0000259" key="1">
    <source>
        <dbReference type="Pfam" id="PF09345"/>
    </source>
</evidence>